<proteinExistence type="predicted"/>
<dbReference type="RefSeq" id="WP_088468305.1">
    <property type="nucleotide sequence ID" value="NZ_JAPCHZ010000002.1"/>
</dbReference>
<sequence length="123" mass="13865">MAKSLKIFLIILGLGIFILPKQTVFAQKVENCCEQKSKKDECCNTEKTKPCHESNPKKGSEKNGCGNDCANCHSCSVNIALNYISPESYTSQKQLFIKKISYNYEISFFSSSIQNIWQPPKLC</sequence>
<evidence type="ECO:0000313" key="3">
    <source>
        <dbReference type="Proteomes" id="UP001209107"/>
    </source>
</evidence>
<protein>
    <submittedName>
        <fullName evidence="2">Uncharacterized protein</fullName>
    </submittedName>
</protein>
<accession>A0ABT3JLA0</accession>
<feature type="compositionally biased region" description="Basic and acidic residues" evidence="1">
    <location>
        <begin position="45"/>
        <end position="61"/>
    </location>
</feature>
<reference evidence="2 3" key="1">
    <citation type="submission" date="2022-10" db="EMBL/GenBank/DDBJ databases">
        <title>Kaistella sp. BT-6-1-3.</title>
        <authorList>
            <person name="Ai J."/>
            <person name="Deng Z."/>
        </authorList>
    </citation>
    <scope>NUCLEOTIDE SEQUENCE [LARGE SCALE GENOMIC DNA]</scope>
    <source>
        <strain evidence="2 3">BT6-1-3</strain>
    </source>
</reference>
<keyword evidence="3" id="KW-1185">Reference proteome</keyword>
<dbReference type="EMBL" id="JAPCHZ010000002">
    <property type="protein sequence ID" value="MCW4451561.1"/>
    <property type="molecule type" value="Genomic_DNA"/>
</dbReference>
<organism evidence="2 3">
    <name type="scientific">Kaistella yananensis</name>
    <dbReference type="NCBI Taxonomy" id="2989820"/>
    <lineage>
        <taxon>Bacteria</taxon>
        <taxon>Pseudomonadati</taxon>
        <taxon>Bacteroidota</taxon>
        <taxon>Flavobacteriia</taxon>
        <taxon>Flavobacteriales</taxon>
        <taxon>Weeksellaceae</taxon>
        <taxon>Chryseobacterium group</taxon>
        <taxon>Kaistella</taxon>
    </lineage>
</organism>
<evidence type="ECO:0000256" key="1">
    <source>
        <dbReference type="SAM" id="MobiDB-lite"/>
    </source>
</evidence>
<evidence type="ECO:0000313" key="2">
    <source>
        <dbReference type="EMBL" id="MCW4451561.1"/>
    </source>
</evidence>
<comment type="caution">
    <text evidence="2">The sequence shown here is derived from an EMBL/GenBank/DDBJ whole genome shotgun (WGS) entry which is preliminary data.</text>
</comment>
<feature type="region of interest" description="Disordered" evidence="1">
    <location>
        <begin position="45"/>
        <end position="65"/>
    </location>
</feature>
<name>A0ABT3JLA0_9FLAO</name>
<gene>
    <name evidence="2" type="ORF">OK344_05000</name>
</gene>
<dbReference type="Proteomes" id="UP001209107">
    <property type="component" value="Unassembled WGS sequence"/>
</dbReference>